<protein>
    <submittedName>
        <fullName evidence="1">Uncharacterized protein</fullName>
    </submittedName>
</protein>
<name>A0AAV1T667_9STRA</name>
<dbReference type="Proteomes" id="UP001162060">
    <property type="component" value="Unassembled WGS sequence"/>
</dbReference>
<evidence type="ECO:0000313" key="2">
    <source>
        <dbReference type="Proteomes" id="UP001162060"/>
    </source>
</evidence>
<dbReference type="AlphaFoldDB" id="A0AAV1T667"/>
<evidence type="ECO:0000313" key="1">
    <source>
        <dbReference type="EMBL" id="CAK7904905.1"/>
    </source>
</evidence>
<organism evidence="1 2">
    <name type="scientific">Peronospora matthiolae</name>
    <dbReference type="NCBI Taxonomy" id="2874970"/>
    <lineage>
        <taxon>Eukaryota</taxon>
        <taxon>Sar</taxon>
        <taxon>Stramenopiles</taxon>
        <taxon>Oomycota</taxon>
        <taxon>Peronosporomycetes</taxon>
        <taxon>Peronosporales</taxon>
        <taxon>Peronosporaceae</taxon>
        <taxon>Peronospora</taxon>
    </lineage>
</organism>
<proteinExistence type="predicted"/>
<gene>
    <name evidence="1" type="ORF">PM001_LOCUS3001</name>
</gene>
<comment type="caution">
    <text evidence="1">The sequence shown here is derived from an EMBL/GenBank/DDBJ whole genome shotgun (WGS) entry which is preliminary data.</text>
</comment>
<dbReference type="EMBL" id="CAKLBY020000029">
    <property type="protein sequence ID" value="CAK7904905.1"/>
    <property type="molecule type" value="Genomic_DNA"/>
</dbReference>
<reference evidence="1" key="1">
    <citation type="submission" date="2024-01" db="EMBL/GenBank/DDBJ databases">
        <authorList>
            <person name="Webb A."/>
        </authorList>
    </citation>
    <scope>NUCLEOTIDE SEQUENCE</scope>
    <source>
        <strain evidence="1">Pm1</strain>
    </source>
</reference>
<accession>A0AAV1T667</accession>
<sequence>MNSLDEQQQLILTQGESNRRLAQMVATLDHQRDYVLTSFSVEERLRQADGQSLATRIFGHRPKSPEEVASGQALR</sequence>